<dbReference type="OrthoDB" id="3256736at2759"/>
<feature type="compositionally biased region" description="Basic residues" evidence="1">
    <location>
        <begin position="131"/>
        <end position="147"/>
    </location>
</feature>
<feature type="compositionally biased region" description="Low complexity" evidence="1">
    <location>
        <begin position="913"/>
        <end position="935"/>
    </location>
</feature>
<feature type="compositionally biased region" description="Basic and acidic residues" evidence="1">
    <location>
        <begin position="67"/>
        <end position="102"/>
    </location>
</feature>
<feature type="compositionally biased region" description="Polar residues" evidence="1">
    <location>
        <begin position="713"/>
        <end position="729"/>
    </location>
</feature>
<feature type="compositionally biased region" description="Pro residues" evidence="1">
    <location>
        <begin position="516"/>
        <end position="535"/>
    </location>
</feature>
<feature type="compositionally biased region" description="Basic residues" evidence="1">
    <location>
        <begin position="849"/>
        <end position="860"/>
    </location>
</feature>
<feature type="compositionally biased region" description="Basic and acidic residues" evidence="1">
    <location>
        <begin position="640"/>
        <end position="649"/>
    </location>
</feature>
<gene>
    <name evidence="2" type="ORF">SCP_1303230</name>
</gene>
<dbReference type="InParanoid" id="A0A401H239"/>
<feature type="region of interest" description="Disordered" evidence="1">
    <location>
        <begin position="59"/>
        <end position="486"/>
    </location>
</feature>
<feature type="compositionally biased region" description="Acidic residues" evidence="1">
    <location>
        <begin position="1024"/>
        <end position="1038"/>
    </location>
</feature>
<feature type="compositionally biased region" description="Basic residues" evidence="1">
    <location>
        <begin position="103"/>
        <end position="116"/>
    </location>
</feature>
<dbReference type="Proteomes" id="UP000287166">
    <property type="component" value="Unassembled WGS sequence"/>
</dbReference>
<feature type="compositionally biased region" description="Low complexity" evidence="1">
    <location>
        <begin position="498"/>
        <end position="515"/>
    </location>
</feature>
<dbReference type="AlphaFoldDB" id="A0A401H239"/>
<evidence type="ECO:0000313" key="3">
    <source>
        <dbReference type="Proteomes" id="UP000287166"/>
    </source>
</evidence>
<accession>A0A401H239</accession>
<keyword evidence="3" id="KW-1185">Reference proteome</keyword>
<feature type="compositionally biased region" description="Basic and acidic residues" evidence="1">
    <location>
        <begin position="365"/>
        <end position="391"/>
    </location>
</feature>
<reference evidence="2 3" key="1">
    <citation type="journal article" date="2018" name="Sci. Rep.">
        <title>Genome sequence of the cauliflower mushroom Sparassis crispa (Hanabiratake) and its association with beneficial usage.</title>
        <authorList>
            <person name="Kiyama R."/>
            <person name="Furutani Y."/>
            <person name="Kawaguchi K."/>
            <person name="Nakanishi T."/>
        </authorList>
    </citation>
    <scope>NUCLEOTIDE SEQUENCE [LARGE SCALE GENOMIC DNA]</scope>
</reference>
<feature type="compositionally biased region" description="Basic and acidic residues" evidence="1">
    <location>
        <begin position="225"/>
        <end position="248"/>
    </location>
</feature>
<organism evidence="2 3">
    <name type="scientific">Sparassis crispa</name>
    <dbReference type="NCBI Taxonomy" id="139825"/>
    <lineage>
        <taxon>Eukaryota</taxon>
        <taxon>Fungi</taxon>
        <taxon>Dikarya</taxon>
        <taxon>Basidiomycota</taxon>
        <taxon>Agaricomycotina</taxon>
        <taxon>Agaricomycetes</taxon>
        <taxon>Polyporales</taxon>
        <taxon>Sparassidaceae</taxon>
        <taxon>Sparassis</taxon>
    </lineage>
</organism>
<feature type="compositionally biased region" description="Acidic residues" evidence="1">
    <location>
        <begin position="422"/>
        <end position="433"/>
    </location>
</feature>
<protein>
    <submittedName>
        <fullName evidence="2">Uncharacterized protein</fullName>
    </submittedName>
</protein>
<proteinExistence type="predicted"/>
<dbReference type="RefSeq" id="XP_027619420.1">
    <property type="nucleotide sequence ID" value="XM_027763619.1"/>
</dbReference>
<feature type="compositionally biased region" description="Low complexity" evidence="1">
    <location>
        <begin position="611"/>
        <end position="627"/>
    </location>
</feature>
<feature type="region of interest" description="Disordered" evidence="1">
    <location>
        <begin position="498"/>
        <end position="583"/>
    </location>
</feature>
<feature type="compositionally biased region" description="Low complexity" evidence="1">
    <location>
        <begin position="668"/>
        <end position="680"/>
    </location>
</feature>
<feature type="compositionally biased region" description="Basic and acidic residues" evidence="1">
    <location>
        <begin position="202"/>
        <end position="211"/>
    </location>
</feature>
<name>A0A401H239_9APHY</name>
<evidence type="ECO:0000256" key="1">
    <source>
        <dbReference type="SAM" id="MobiDB-lite"/>
    </source>
</evidence>
<feature type="compositionally biased region" description="Low complexity" evidence="1">
    <location>
        <begin position="873"/>
        <end position="890"/>
    </location>
</feature>
<sequence>MGPPPRDTSPPAPGILSNVLSFVSREFESFVHTATGAEPKPKVRPLPLPLLIACTTDVLNPQAVPRTKHDADQERPADARKSKSRSRSDARRRSPRDRSRAESRRRRSASRSRRRSSSASHADSESESPAPRRRTRSHRSPPPRSRSRSPLETDDRREQEGLMPPPPPAAYRPRSGTTMPGSLFPRSPSMMPDSPPLPVPGPDDRRVRFASRDPSSTPQPAAEEPEVRPSPEIRGDARRREGRRREVTPEDEPQAGPSRVEERRKKKRRKRADDERPSSGGAASVRDGAEDAALMPPPPLPKARERMCTKEKRKGRALSSGTETDESDTPRDEDGADEDAVLMPPPPLPKAREKIYTKEKRKRREPSPDPERDEGDTPRDEDGTDFVDRDAALMPPPPLPKAREKIYTKEKRKRREPSPDPERDEGDTPPDEDVPTKSAKAKGKERAWDTSGELRVRGKEQELRAVREASVQPSRDSEERERDKARIRMLEQEIAQLKAQLAAAARTHSSHSSSLMPPPPPPPPPPPNSFPPAPTFPILGPSLAERTSTFLASARAGLKPTTPPVEAPINPARTRKGHPTVNVPTDKMAAFLSEMKSVRLRKVSGGMLPPGAGAASRSASDGSSRWAYGERSFDVGAARIGEKRKREGAAGESSLPSKRRFTTFSLPDTSGDASFTSSSSRALHDARQPAPGPSSFLQSYPGPQGIPPRGWPSISTTETDITTPSLCSDNENEPEGDSEERLPPTPPAATHEANVEAAQAKDPPPRRRKSAPPPPGSEIIDVDMEPSPEPPQIVHPLPESGHKASPSPEPDVSQVRNTRAQGDSIHPPSRDPFARRVPSSPLPADTPRKPRPPARARAKPMRVVSADEDVSGSDDPLSLPLSPRLVPVGLHASSDTAPDRPPPKKNRRKEASRLPVAARAPVPVSVPAPASVLSRKLSVSSTHSAPAVGSSMRRRRRRTLDQELQRAGDALWTEGDADGEVKAEAEMESGELVGVGMRSTKRGFLKGGGAGGMPVFMGVGYVEGAEESTEEREEDEEYVPQRRKVRARR</sequence>
<feature type="compositionally biased region" description="Basic and acidic residues" evidence="1">
    <location>
        <begin position="475"/>
        <end position="486"/>
    </location>
</feature>
<feature type="region of interest" description="Disordered" evidence="1">
    <location>
        <begin position="604"/>
        <end position="960"/>
    </location>
</feature>
<evidence type="ECO:0000313" key="2">
    <source>
        <dbReference type="EMBL" id="GBE88507.1"/>
    </source>
</evidence>
<dbReference type="EMBL" id="BFAD01000013">
    <property type="protein sequence ID" value="GBE88507.1"/>
    <property type="molecule type" value="Genomic_DNA"/>
</dbReference>
<comment type="caution">
    <text evidence="2">The sequence shown here is derived from an EMBL/GenBank/DDBJ whole genome shotgun (WGS) entry which is preliminary data.</text>
</comment>
<feature type="region of interest" description="Disordered" evidence="1">
    <location>
        <begin position="1024"/>
        <end position="1049"/>
    </location>
</feature>
<feature type="compositionally biased region" description="Basic and acidic residues" evidence="1">
    <location>
        <begin position="442"/>
        <end position="467"/>
    </location>
</feature>
<dbReference type="GeneID" id="38785424"/>
<feature type="compositionally biased region" description="Basic and acidic residues" evidence="1">
    <location>
        <begin position="149"/>
        <end position="160"/>
    </location>
</feature>